<dbReference type="SUPFAM" id="SSF51161">
    <property type="entry name" value="Trimeric LpxA-like enzymes"/>
    <property type="match status" value="1"/>
</dbReference>
<dbReference type="GO" id="GO:0005829">
    <property type="term" value="C:cytosol"/>
    <property type="evidence" value="ECO:0007669"/>
    <property type="project" value="TreeGrafter"/>
</dbReference>
<evidence type="ECO:0000256" key="2">
    <source>
        <dbReference type="ARBA" id="ARBA00022679"/>
    </source>
</evidence>
<evidence type="ECO:0000313" key="3">
    <source>
        <dbReference type="EMBL" id="ALI53962.1"/>
    </source>
</evidence>
<proteinExistence type="inferred from homology"/>
<keyword evidence="4" id="KW-1185">Reference proteome</keyword>
<dbReference type="Gene3D" id="2.160.10.10">
    <property type="entry name" value="Hexapeptide repeat proteins"/>
    <property type="match status" value="1"/>
</dbReference>
<evidence type="ECO:0000256" key="1">
    <source>
        <dbReference type="ARBA" id="ARBA00007274"/>
    </source>
</evidence>
<keyword evidence="2 3" id="KW-0808">Transferase</keyword>
<dbReference type="InterPro" id="IPR011004">
    <property type="entry name" value="Trimer_LpxA-like_sf"/>
</dbReference>
<dbReference type="OrthoDB" id="9815592at2"/>
<protein>
    <submittedName>
        <fullName evidence="3">Colanic acid biosynthesis acetyltransferase WcaF</fullName>
    </submittedName>
</protein>
<dbReference type="AlphaFoldDB" id="A0A0N9ZBC3"/>
<comment type="similarity">
    <text evidence="1">Belongs to the transferase hexapeptide repeat family.</text>
</comment>
<evidence type="ECO:0000313" key="4">
    <source>
        <dbReference type="Proteomes" id="UP000064920"/>
    </source>
</evidence>
<name>A0A0N9ZBC3_9RHOB</name>
<dbReference type="PANTHER" id="PTHR23416">
    <property type="entry name" value="SIALIC ACID SYNTHASE-RELATED"/>
    <property type="match status" value="1"/>
</dbReference>
<accession>A0A0N9ZBC3</accession>
<reference evidence="3 4" key="1">
    <citation type="submission" date="2015-05" db="EMBL/GenBank/DDBJ databases">
        <authorList>
            <person name="Wang D.B."/>
            <person name="Wang M."/>
        </authorList>
    </citation>
    <scope>NUCLEOTIDE SEQUENCE [LARGE SCALE GENOMIC DNA]</scope>
    <source>
        <strain evidence="3 4">IMCC 12053</strain>
    </source>
</reference>
<sequence length="176" mass="18948">MSRLLWGTVYGLLFRPTPRWALHGWRRGLLRAFGAQVGTGCRIDPSARIWMPANLRLGDYVAIGEGADIYCVAPITIGSKVAISQRAFLCTASHDITDLARPLTHAPIRIENHAWIAAEAMLFPGAQIGEGAVIAGRAVFRGDAAPWTIHAGNPACQVGTRKLATTDANKPPEETP</sequence>
<dbReference type="KEGG" id="cmar:IMCC12053_12"/>
<dbReference type="PATRIC" id="fig|1397108.4.peg.12"/>
<dbReference type="CDD" id="cd05825">
    <property type="entry name" value="LbH_wcaF_like"/>
    <property type="match status" value="1"/>
</dbReference>
<dbReference type="InterPro" id="IPR051159">
    <property type="entry name" value="Hexapeptide_acetyltransf"/>
</dbReference>
<dbReference type="EMBL" id="CP012023">
    <property type="protein sequence ID" value="ALI53962.1"/>
    <property type="molecule type" value="Genomic_DNA"/>
</dbReference>
<dbReference type="Proteomes" id="UP000064920">
    <property type="component" value="Chromosome"/>
</dbReference>
<gene>
    <name evidence="3" type="ORF">IMCC12053_12</name>
</gene>
<organism evidence="3 4">
    <name type="scientific">Celeribacter marinus</name>
    <dbReference type="NCBI Taxonomy" id="1397108"/>
    <lineage>
        <taxon>Bacteria</taxon>
        <taxon>Pseudomonadati</taxon>
        <taxon>Pseudomonadota</taxon>
        <taxon>Alphaproteobacteria</taxon>
        <taxon>Rhodobacterales</taxon>
        <taxon>Roseobacteraceae</taxon>
        <taxon>Celeribacter</taxon>
    </lineage>
</organism>
<dbReference type="STRING" id="1397108.IMCC12053_12"/>
<dbReference type="GO" id="GO:0008374">
    <property type="term" value="F:O-acyltransferase activity"/>
    <property type="evidence" value="ECO:0007669"/>
    <property type="project" value="TreeGrafter"/>
</dbReference>
<dbReference type="PANTHER" id="PTHR23416:SF23">
    <property type="entry name" value="ACETYLTRANSFERASE C18B11.09C-RELATED"/>
    <property type="match status" value="1"/>
</dbReference>